<dbReference type="Gene3D" id="1.10.238.10">
    <property type="entry name" value="EF-hand"/>
    <property type="match status" value="1"/>
</dbReference>
<dbReference type="CDD" id="cd08591">
    <property type="entry name" value="PI-PLCc_beta"/>
    <property type="match status" value="1"/>
</dbReference>
<feature type="domain" description="C2" evidence="17">
    <location>
        <begin position="565"/>
        <end position="692"/>
    </location>
</feature>
<feature type="region of interest" description="Disordered" evidence="16">
    <location>
        <begin position="959"/>
        <end position="983"/>
    </location>
</feature>
<organism evidence="19 20">
    <name type="scientific">Albula goreensis</name>
    <dbReference type="NCBI Taxonomy" id="1534307"/>
    <lineage>
        <taxon>Eukaryota</taxon>
        <taxon>Metazoa</taxon>
        <taxon>Chordata</taxon>
        <taxon>Craniata</taxon>
        <taxon>Vertebrata</taxon>
        <taxon>Euteleostomi</taxon>
        <taxon>Actinopterygii</taxon>
        <taxon>Neopterygii</taxon>
        <taxon>Teleostei</taxon>
        <taxon>Albuliformes</taxon>
        <taxon>Albulidae</taxon>
        <taxon>Albula</taxon>
    </lineage>
</organism>
<dbReference type="InterPro" id="IPR035892">
    <property type="entry name" value="C2_domain_sf"/>
</dbReference>
<dbReference type="AlphaFoldDB" id="A0A8T3DII1"/>
<dbReference type="InterPro" id="IPR001192">
    <property type="entry name" value="PI-PLC_fam"/>
</dbReference>
<dbReference type="InterPro" id="IPR016280">
    <property type="entry name" value="PLC-beta"/>
</dbReference>
<dbReference type="PROSITE" id="PS50004">
    <property type="entry name" value="C2"/>
    <property type="match status" value="1"/>
</dbReference>
<dbReference type="InterPro" id="IPR000909">
    <property type="entry name" value="PLipase_C_PInositol-sp_X_dom"/>
</dbReference>
<evidence type="ECO:0000256" key="9">
    <source>
        <dbReference type="ARBA" id="ARBA00023224"/>
    </source>
</evidence>
<dbReference type="InterPro" id="IPR042531">
    <property type="entry name" value="PLC-beta_C_sf"/>
</dbReference>
<dbReference type="SMART" id="SM00149">
    <property type="entry name" value="PLCYc"/>
    <property type="match status" value="1"/>
</dbReference>
<evidence type="ECO:0000256" key="11">
    <source>
        <dbReference type="ARBA" id="ARBA00023726"/>
    </source>
</evidence>
<feature type="binding site" evidence="15">
    <location>
        <position position="266"/>
    </location>
    <ligand>
        <name>Ca(2+)</name>
        <dbReference type="ChEBI" id="CHEBI:29108"/>
    </ligand>
</feature>
<gene>
    <name evidence="19" type="ORF">AGOR_G00111700</name>
</gene>
<feature type="active site" evidence="14">
    <location>
        <position position="185"/>
    </location>
</feature>
<evidence type="ECO:0000256" key="3">
    <source>
        <dbReference type="ARBA" id="ARBA00022553"/>
    </source>
</evidence>
<dbReference type="EC" id="3.1.4.11" evidence="13"/>
<dbReference type="SUPFAM" id="SSF49562">
    <property type="entry name" value="C2 domain (Calcium/lipid-binding domain, CaLB)"/>
    <property type="match status" value="1"/>
</dbReference>
<feature type="active site" evidence="14">
    <location>
        <position position="232"/>
    </location>
</feature>
<dbReference type="Gene3D" id="2.60.40.150">
    <property type="entry name" value="C2 domain"/>
    <property type="match status" value="1"/>
</dbReference>
<keyword evidence="3" id="KW-0597">Phosphoprotein</keyword>
<feature type="region of interest" description="Disordered" evidence="16">
    <location>
        <begin position="387"/>
        <end position="425"/>
    </location>
</feature>
<dbReference type="Proteomes" id="UP000829720">
    <property type="component" value="Unassembled WGS sequence"/>
</dbReference>
<dbReference type="SUPFAM" id="SSF47473">
    <property type="entry name" value="EF-hand"/>
    <property type="match status" value="1"/>
</dbReference>
<comment type="catalytic activity">
    <reaction evidence="11">
        <text>a 1,2-diacyl-sn-glycero-3-phospho-(1D-myo-inositol) + H2O = 1D-myo-inositol 1-phosphate + a 1,2-diacyl-sn-glycerol + H(+)</text>
        <dbReference type="Rhea" id="RHEA:43484"/>
        <dbReference type="ChEBI" id="CHEBI:15377"/>
        <dbReference type="ChEBI" id="CHEBI:15378"/>
        <dbReference type="ChEBI" id="CHEBI:17815"/>
        <dbReference type="ChEBI" id="CHEBI:57880"/>
        <dbReference type="ChEBI" id="CHEBI:58433"/>
    </reaction>
    <physiologicalReaction direction="left-to-right" evidence="11">
        <dbReference type="Rhea" id="RHEA:43485"/>
    </physiologicalReaction>
</comment>
<feature type="compositionally biased region" description="Basic and acidic residues" evidence="16">
    <location>
        <begin position="1026"/>
        <end position="1035"/>
    </location>
</feature>
<feature type="binding site" evidence="15">
    <location>
        <position position="217"/>
    </location>
    <ligand>
        <name>Ca(2+)</name>
        <dbReference type="ChEBI" id="CHEBI:29108"/>
    </ligand>
</feature>
<evidence type="ECO:0000256" key="16">
    <source>
        <dbReference type="SAM" id="MobiDB-lite"/>
    </source>
</evidence>
<dbReference type="GO" id="GO:0046488">
    <property type="term" value="P:phosphatidylinositol metabolic process"/>
    <property type="evidence" value="ECO:0007669"/>
    <property type="project" value="TreeGrafter"/>
</dbReference>
<sequence>MTCLKKHWMKLSFLTNMSGKIPVRSITRTFASGKTEKGIFQALKDLGLPSGKNDEIEHAVFTFDKFYALTQKICPRTDIEELFGRLNGDKSDYLSVDQLVSFLNEHQRDPRLNEILFPFHDRKRALQIIETYEQDTDLRTKGLMSSDGFCRYLMSDENVPVFLDRLELYQEMDQPLSHYFISSSHNTYLIGRQFGGKSSVEMYRQVLLSGCRCVELDCWDGKGEDQEPIITHGKAMCTDILFKDVIQAIKETAFVSSEYPVILSFENHCTKPQQYKMARHCEEILGDLLLRQPLEAFPLEAGHPLPSPADLRRKILIKNKRLKPEVEQRQLEDFKKHTEGGGMTTPPNILEDDNDEDSENAAVSADYVEEEAHPELKLRSDRSLKHSLSTVTKDSEDDVSDAADMTDISEASDQDSSKKGGESTEDAEQALIASYKYVGATTNIHPYLSAMINYAQPIKFQGFDVAEERNIHHNMSSFNESVGLGYLKTNAIEFVNYNKRQMSRIYPKGGRVDSSNYMPQIFWNAGCQMVSLNFQTPDLAMQLNQGKFEYNGSCGYLLKPDFMRRPDRMFDPFSETPVDGVIAATCSVQVLSGQFLSDKKVGTYVEVDMYGLPTDTIRKEFRTRMVMNNGLNPIYNEEPFVFRKVILPDLAVLRIAVYDDSNKLIGQRILPLDGLRAGYRHVSLRNEGNKPLALPTVFCNIILKTYVPDGFGDIVDALSDPKKFLSITEKRANQMRAMGIETSDIADVPNGSWRGGRGSTTKARVTPQSSFDLQPSSMSGLSYTNEMGPAAHVTDVSICVDDLKQMKPYLKLIKKQHKELYALKRKHAKEQDMMQKCHCTQVEKIVAQHDKEKLTLEKMVEKAVRKKGENDCLELKKEIETKVEVVTTDHKAKLRQVVGIHTQEWSELLRCQNAEEQGLREQHVLQQCDTLKALLTSLQEQQTQHLKLTHDRQSKEMRANQAKTSMENSKAISQDKTIRNKAERERRIRELNSINTKKFLEERKRLAMKQSKEMEQLVKSQKEELEKLEKFNEKHLKSHPAKSQHQGEGHAVDAGAGSRDGPQTSCSGVRRHSII</sequence>
<evidence type="ECO:0000256" key="6">
    <source>
        <dbReference type="ARBA" id="ARBA00022963"/>
    </source>
</evidence>
<dbReference type="Gene3D" id="1.20.1230.10">
    <property type="entry name" value="Phospholipase C beta, distal C-terminal domain"/>
    <property type="match status" value="1"/>
</dbReference>
<dbReference type="Gene3D" id="3.20.20.190">
    <property type="entry name" value="Phosphatidylinositol (PI) phosphodiesterase"/>
    <property type="match status" value="1"/>
</dbReference>
<keyword evidence="9 13" id="KW-0807">Transducer</keyword>
<dbReference type="GO" id="GO:0051209">
    <property type="term" value="P:release of sequestered calcium ion into cytosol"/>
    <property type="evidence" value="ECO:0007669"/>
    <property type="project" value="TreeGrafter"/>
</dbReference>
<evidence type="ECO:0000256" key="14">
    <source>
        <dbReference type="PIRSR" id="PIRSR000956-1"/>
    </source>
</evidence>
<dbReference type="FunFam" id="2.60.40.150:FF:000008">
    <property type="entry name" value="1-phosphatidylinositol 4,5-bisphosphate phosphodiesterase"/>
    <property type="match status" value="1"/>
</dbReference>
<dbReference type="CDD" id="cd00275">
    <property type="entry name" value="C2_PLC_like"/>
    <property type="match status" value="1"/>
</dbReference>
<dbReference type="EMBL" id="JAERUA010000009">
    <property type="protein sequence ID" value="KAI1895916.1"/>
    <property type="molecule type" value="Genomic_DNA"/>
</dbReference>
<feature type="compositionally biased region" description="Polar residues" evidence="16">
    <location>
        <begin position="961"/>
        <end position="975"/>
    </location>
</feature>
<dbReference type="CDD" id="cd16211">
    <property type="entry name" value="EFh_PI-PLCbeta4"/>
    <property type="match status" value="1"/>
</dbReference>
<comment type="caution">
    <text evidence="19">The sequence shown here is derived from an EMBL/GenBank/DDBJ whole genome shotgun (WGS) entry which is preliminary data.</text>
</comment>
<dbReference type="InterPro" id="IPR017946">
    <property type="entry name" value="PLC-like_Pdiesterase_TIM-brl"/>
</dbReference>
<comment type="cofactor">
    <cofactor evidence="15">
        <name>Ca(2+)</name>
        <dbReference type="ChEBI" id="CHEBI:29108"/>
    </cofactor>
    <text evidence="15">Binds 1 Ca(2+) ion per subunit.</text>
</comment>
<dbReference type="Gene3D" id="2.30.29.240">
    <property type="match status" value="1"/>
</dbReference>
<evidence type="ECO:0000313" key="20">
    <source>
        <dbReference type="Proteomes" id="UP000829720"/>
    </source>
</evidence>
<evidence type="ECO:0000256" key="5">
    <source>
        <dbReference type="ARBA" id="ARBA00022837"/>
    </source>
</evidence>
<dbReference type="Pfam" id="PF00387">
    <property type="entry name" value="PI-PLC-Y"/>
    <property type="match status" value="1"/>
</dbReference>
<dbReference type="GO" id="GO:0005509">
    <property type="term" value="F:calcium ion binding"/>
    <property type="evidence" value="ECO:0007669"/>
    <property type="project" value="UniProtKB-UniRule"/>
</dbReference>
<dbReference type="InterPro" id="IPR014815">
    <property type="entry name" value="PLC-beta_C"/>
</dbReference>
<comment type="function">
    <text evidence="12">Activated phosphatidylinositol-specific phospholipase C enzymes catalyze the production of the second messenger molecules diacylglycerol (DAG) and inositol 1,4,5-trisphosphate (IP3) involved in G-protein coupled receptor signaling pathways. PLCB4 is a direct effector of the endothelin receptor signaling pathway that plays an essential role in lower jaw and middle ear structures development.</text>
</comment>
<dbReference type="SUPFAM" id="SSF69989">
    <property type="entry name" value="C-terminal domain of PLC-beta"/>
    <property type="match status" value="1"/>
</dbReference>
<keyword evidence="8" id="KW-0472">Membrane</keyword>
<evidence type="ECO:0000256" key="15">
    <source>
        <dbReference type="PIRSR" id="PIRSR000956-2"/>
    </source>
</evidence>
<keyword evidence="4 13" id="KW-0378">Hydrolase</keyword>
<comment type="catalytic activity">
    <reaction evidence="10">
        <text>a 1,2-diacyl-sn-glycero-3-phospho-(1D-myo-inositol-4,5-bisphosphate) + H2O = 1D-myo-inositol 1,4,5-trisphosphate + a 1,2-diacyl-sn-glycerol + H(+)</text>
        <dbReference type="Rhea" id="RHEA:33179"/>
        <dbReference type="ChEBI" id="CHEBI:15377"/>
        <dbReference type="ChEBI" id="CHEBI:15378"/>
        <dbReference type="ChEBI" id="CHEBI:17815"/>
        <dbReference type="ChEBI" id="CHEBI:58456"/>
        <dbReference type="ChEBI" id="CHEBI:203600"/>
        <dbReference type="EC" id="3.1.4.11"/>
    </reaction>
    <physiologicalReaction direction="left-to-right" evidence="10">
        <dbReference type="Rhea" id="RHEA:33180"/>
    </physiologicalReaction>
</comment>
<dbReference type="InterPro" id="IPR001711">
    <property type="entry name" value="PLipase_C_Pinositol-sp_Y"/>
</dbReference>
<dbReference type="PRINTS" id="PR00390">
    <property type="entry name" value="PHPHLIPASEC"/>
</dbReference>
<dbReference type="GO" id="GO:0048015">
    <property type="term" value="P:phosphatidylinositol-mediated signaling"/>
    <property type="evidence" value="ECO:0007669"/>
    <property type="project" value="TreeGrafter"/>
</dbReference>
<feature type="compositionally biased region" description="Basic and acidic residues" evidence="16">
    <location>
        <begin position="327"/>
        <end position="339"/>
    </location>
</feature>
<keyword evidence="6 13" id="KW-0442">Lipid degradation</keyword>
<evidence type="ECO:0000313" key="19">
    <source>
        <dbReference type="EMBL" id="KAI1895916.1"/>
    </source>
</evidence>
<evidence type="ECO:0000259" key="18">
    <source>
        <dbReference type="PROSITE" id="PS50008"/>
    </source>
</evidence>
<keyword evidence="5 15" id="KW-0106">Calcium</keyword>
<dbReference type="FunFam" id="1.20.1230.10:FF:000002">
    <property type="entry name" value="1-phosphatidylinositol 4,5-bisphosphate phosphodiesterase"/>
    <property type="match status" value="1"/>
</dbReference>
<feature type="binding site" evidence="15">
    <location>
        <position position="186"/>
    </location>
    <ligand>
        <name>Ca(2+)</name>
        <dbReference type="ChEBI" id="CHEBI:29108"/>
    </ligand>
</feature>
<protein>
    <recommendedName>
        <fullName evidence="13">1-phosphatidylinositol 4,5-bisphosphate phosphodiesterase</fullName>
        <ecNumber evidence="13">3.1.4.11</ecNumber>
    </recommendedName>
</protein>
<feature type="domain" description="PI-PLC Y-box" evidence="18">
    <location>
        <begin position="448"/>
        <end position="564"/>
    </location>
</feature>
<dbReference type="Pfam" id="PF22631">
    <property type="entry name" value="PLCB1-4-like_EFh"/>
    <property type="match status" value="1"/>
</dbReference>
<proteinExistence type="predicted"/>
<dbReference type="Pfam" id="PF00388">
    <property type="entry name" value="PI-PLC-X"/>
    <property type="match status" value="1"/>
</dbReference>
<name>A0A8T3DII1_9TELE</name>
<feature type="region of interest" description="Disordered" evidence="16">
    <location>
        <begin position="749"/>
        <end position="776"/>
    </location>
</feature>
<evidence type="ECO:0000256" key="8">
    <source>
        <dbReference type="ARBA" id="ARBA00023136"/>
    </source>
</evidence>
<dbReference type="OrthoDB" id="269822at2759"/>
<dbReference type="Pfam" id="PF08703">
    <property type="entry name" value="PLC-beta_C"/>
    <property type="match status" value="1"/>
</dbReference>
<dbReference type="PANTHER" id="PTHR10336">
    <property type="entry name" value="PHOSPHOINOSITIDE-SPECIFIC PHOSPHOLIPASE C FAMILY PROTEIN"/>
    <property type="match status" value="1"/>
</dbReference>
<keyword evidence="20" id="KW-1185">Reference proteome</keyword>
<feature type="binding site" evidence="15">
    <location>
        <position position="215"/>
    </location>
    <ligand>
        <name>Ca(2+)</name>
        <dbReference type="ChEBI" id="CHEBI:29108"/>
    </ligand>
</feature>
<dbReference type="PROSITE" id="PS50007">
    <property type="entry name" value="PIPLC_X_DOMAIN"/>
    <property type="match status" value="1"/>
</dbReference>
<comment type="subcellular location">
    <subcellularLocation>
        <location evidence="1">Cell membrane</location>
    </subcellularLocation>
</comment>
<dbReference type="PANTHER" id="PTHR10336:SF36">
    <property type="entry name" value="1-PHOSPHATIDYLINOSITOL 4,5-BISPHOSPHATE PHOSPHODIESTERASE BETA-4"/>
    <property type="match status" value="1"/>
</dbReference>
<evidence type="ECO:0000256" key="7">
    <source>
        <dbReference type="ARBA" id="ARBA00023098"/>
    </source>
</evidence>
<feature type="region of interest" description="Disordered" evidence="16">
    <location>
        <begin position="1026"/>
        <end position="1075"/>
    </location>
</feature>
<dbReference type="GO" id="GO:0005886">
    <property type="term" value="C:plasma membrane"/>
    <property type="evidence" value="ECO:0007669"/>
    <property type="project" value="UniProtKB-SubCell"/>
</dbReference>
<keyword evidence="15" id="KW-0479">Metal-binding</keyword>
<evidence type="ECO:0000259" key="17">
    <source>
        <dbReference type="PROSITE" id="PS50004"/>
    </source>
</evidence>
<dbReference type="SMART" id="SM00148">
    <property type="entry name" value="PLCXc"/>
    <property type="match status" value="1"/>
</dbReference>
<evidence type="ECO:0000256" key="12">
    <source>
        <dbReference type="ARBA" id="ARBA00055176"/>
    </source>
</evidence>
<evidence type="ECO:0000256" key="1">
    <source>
        <dbReference type="ARBA" id="ARBA00004236"/>
    </source>
</evidence>
<evidence type="ECO:0000256" key="4">
    <source>
        <dbReference type="ARBA" id="ARBA00022801"/>
    </source>
</evidence>
<dbReference type="InterPro" id="IPR053945">
    <property type="entry name" value="PLCB1-4-like_EFh"/>
</dbReference>
<evidence type="ECO:0000256" key="10">
    <source>
        <dbReference type="ARBA" id="ARBA00023674"/>
    </source>
</evidence>
<dbReference type="FunFam" id="1.10.238.10:FF:000024">
    <property type="entry name" value="1-phosphatidylinositol 4,5-bisphosphate phosphodiesterase"/>
    <property type="match status" value="1"/>
</dbReference>
<dbReference type="PROSITE" id="PS50008">
    <property type="entry name" value="PIPLC_Y_DOMAIN"/>
    <property type="match status" value="1"/>
</dbReference>
<dbReference type="SUPFAM" id="SSF51695">
    <property type="entry name" value="PLC-like phosphodiesterases"/>
    <property type="match status" value="1"/>
</dbReference>
<dbReference type="Pfam" id="PF00168">
    <property type="entry name" value="C2"/>
    <property type="match status" value="1"/>
</dbReference>
<dbReference type="SMART" id="SM00239">
    <property type="entry name" value="C2"/>
    <property type="match status" value="1"/>
</dbReference>
<dbReference type="PIRSF" id="PIRSF000956">
    <property type="entry name" value="PLC-beta"/>
    <property type="match status" value="1"/>
</dbReference>
<evidence type="ECO:0000256" key="13">
    <source>
        <dbReference type="PIRNR" id="PIRNR000956"/>
    </source>
</evidence>
<feature type="region of interest" description="Disordered" evidence="16">
    <location>
        <begin position="327"/>
        <end position="360"/>
    </location>
</feature>
<feature type="compositionally biased region" description="Polar residues" evidence="16">
    <location>
        <begin position="759"/>
        <end position="776"/>
    </location>
</feature>
<dbReference type="GO" id="GO:0016042">
    <property type="term" value="P:lipid catabolic process"/>
    <property type="evidence" value="ECO:0007669"/>
    <property type="project" value="UniProtKB-KW"/>
</dbReference>
<reference evidence="19" key="1">
    <citation type="submission" date="2021-01" db="EMBL/GenBank/DDBJ databases">
        <authorList>
            <person name="Zahm M."/>
            <person name="Roques C."/>
            <person name="Cabau C."/>
            <person name="Klopp C."/>
            <person name="Donnadieu C."/>
            <person name="Jouanno E."/>
            <person name="Lampietro C."/>
            <person name="Louis A."/>
            <person name="Herpin A."/>
            <person name="Echchiki A."/>
            <person name="Berthelot C."/>
            <person name="Parey E."/>
            <person name="Roest-Crollius H."/>
            <person name="Braasch I."/>
            <person name="Postlethwait J."/>
            <person name="Bobe J."/>
            <person name="Montfort J."/>
            <person name="Bouchez O."/>
            <person name="Begum T."/>
            <person name="Mejri S."/>
            <person name="Adams A."/>
            <person name="Chen W.-J."/>
            <person name="Guiguen Y."/>
        </authorList>
    </citation>
    <scope>NUCLEOTIDE SEQUENCE</scope>
    <source>
        <tissue evidence="19">Blood</tissue>
    </source>
</reference>
<accession>A0A8T3DII1</accession>
<keyword evidence="2" id="KW-1003">Cell membrane</keyword>
<dbReference type="InterPro" id="IPR011992">
    <property type="entry name" value="EF-hand-dom_pair"/>
</dbReference>
<feature type="compositionally biased region" description="Acidic residues" evidence="16">
    <location>
        <begin position="350"/>
        <end position="359"/>
    </location>
</feature>
<evidence type="ECO:0000256" key="2">
    <source>
        <dbReference type="ARBA" id="ARBA00022475"/>
    </source>
</evidence>
<dbReference type="GO" id="GO:0004435">
    <property type="term" value="F:phosphatidylinositol-4,5-bisphosphate phospholipase C activity"/>
    <property type="evidence" value="ECO:0007669"/>
    <property type="project" value="UniProtKB-UniRule"/>
</dbReference>
<keyword evidence="7 13" id="KW-0443">Lipid metabolism</keyword>
<dbReference type="InterPro" id="IPR000008">
    <property type="entry name" value="C2_dom"/>
</dbReference>